<gene>
    <name evidence="1" type="ORF">QN277_023475</name>
</gene>
<dbReference type="Pfam" id="PF05056">
    <property type="entry name" value="DUF674"/>
    <property type="match status" value="1"/>
</dbReference>
<proteinExistence type="predicted"/>
<evidence type="ECO:0008006" key="3">
    <source>
        <dbReference type="Google" id="ProtNLM"/>
    </source>
</evidence>
<dbReference type="AlphaFoldDB" id="A0AAE1KBD6"/>
<comment type="caution">
    <text evidence="1">The sequence shown here is derived from an EMBL/GenBank/DDBJ whole genome shotgun (WGS) entry which is preliminary data.</text>
</comment>
<accession>A0AAE1KBD6</accession>
<reference evidence="1" key="1">
    <citation type="submission" date="2023-10" db="EMBL/GenBank/DDBJ databases">
        <title>Chromosome-level genome of the transformable northern wattle, Acacia crassicarpa.</title>
        <authorList>
            <person name="Massaro I."/>
            <person name="Sinha N.R."/>
            <person name="Poethig S."/>
            <person name="Leichty A.R."/>
        </authorList>
    </citation>
    <scope>NUCLEOTIDE SEQUENCE</scope>
    <source>
        <strain evidence="1">Acra3RX</strain>
        <tissue evidence="1">Leaf</tissue>
    </source>
</reference>
<dbReference type="EMBL" id="JAWXYG010000006">
    <property type="protein sequence ID" value="KAK4270439.1"/>
    <property type="molecule type" value="Genomic_DNA"/>
</dbReference>
<keyword evidence="2" id="KW-1185">Reference proteome</keyword>
<dbReference type="Proteomes" id="UP001293593">
    <property type="component" value="Unassembled WGS sequence"/>
</dbReference>
<evidence type="ECO:0000313" key="2">
    <source>
        <dbReference type="Proteomes" id="UP001293593"/>
    </source>
</evidence>
<sequence length="517" mass="57320">MASMQDLSSPLRLFVDKERNRVVVAEASGDVVNALLSFLTLPMGTIIRLLSNKQTHHIVEVGCINNLYQSVQNFNTEVFWNGICKKMLLCPRNPCEKLCQKLKFNVDDTEPTKCLMCGSCGVGNRTLLSTFAGVRCSCGKLMDKEMKVEGEEDNSKLGDGVFVRGEATYLIFDDLRVFENSPQNTVDHLVQLGYKDFTKLTHVTPNVCLNQIMDLLKQALISKSPLSDVFLTWVNGESNPVSSFKPILAPLQFTHASNPTLSIVRPILALENEPGNDCSLMLKITVSKSKNKVLYAEAEANFVDFLFSFLTMPLGSILKILGGNDLKLGSMHNLYESVKGLSTWYTSWSRSYSSLNTPLLDLKVAPQYGCIRQPLIMVQEETTPTYWYGTGVIRNMVCYTNINGIISKNRHQINNASEMYVVDPRCGDGRTGLGVGFVNRPAIFVVTDDLQVTSMTYGSSISFLQKLNAPLHDLEQHVVRIGPNEALNLLGASLTSKAALTKGLFYLVEKPKKEAKA</sequence>
<dbReference type="InterPro" id="IPR007750">
    <property type="entry name" value="DUF674"/>
</dbReference>
<organism evidence="1 2">
    <name type="scientific">Acacia crassicarpa</name>
    <name type="common">northern wattle</name>
    <dbReference type="NCBI Taxonomy" id="499986"/>
    <lineage>
        <taxon>Eukaryota</taxon>
        <taxon>Viridiplantae</taxon>
        <taxon>Streptophyta</taxon>
        <taxon>Embryophyta</taxon>
        <taxon>Tracheophyta</taxon>
        <taxon>Spermatophyta</taxon>
        <taxon>Magnoliopsida</taxon>
        <taxon>eudicotyledons</taxon>
        <taxon>Gunneridae</taxon>
        <taxon>Pentapetalae</taxon>
        <taxon>rosids</taxon>
        <taxon>fabids</taxon>
        <taxon>Fabales</taxon>
        <taxon>Fabaceae</taxon>
        <taxon>Caesalpinioideae</taxon>
        <taxon>mimosoid clade</taxon>
        <taxon>Acacieae</taxon>
        <taxon>Acacia</taxon>
    </lineage>
</organism>
<dbReference type="PANTHER" id="PTHR33103">
    <property type="entry name" value="OS01G0153900 PROTEIN"/>
    <property type="match status" value="1"/>
</dbReference>
<evidence type="ECO:0000313" key="1">
    <source>
        <dbReference type="EMBL" id="KAK4270439.1"/>
    </source>
</evidence>
<name>A0AAE1KBD6_9FABA</name>
<protein>
    <recommendedName>
        <fullName evidence="3">DUF674 family protein</fullName>
    </recommendedName>
</protein>
<dbReference type="PANTHER" id="PTHR33103:SF93">
    <property type="entry name" value="DUF674 FAMILY PROTEIN"/>
    <property type="match status" value="1"/>
</dbReference>